<dbReference type="eggNOG" id="KOG4210">
    <property type="taxonomic scope" value="Eukaryota"/>
</dbReference>
<evidence type="ECO:0008006" key="6">
    <source>
        <dbReference type="Google" id="ProtNLM"/>
    </source>
</evidence>
<dbReference type="GO" id="GO:0006950">
    <property type="term" value="P:response to stress"/>
    <property type="evidence" value="ECO:0007669"/>
    <property type="project" value="UniProtKB-ARBA"/>
</dbReference>
<dbReference type="PANTHER" id="PTHR33172">
    <property type="entry name" value="OS08G0516900 PROTEIN"/>
    <property type="match status" value="1"/>
</dbReference>
<organism evidence="4 5">
    <name type="scientific">Amborella trichopoda</name>
    <dbReference type="NCBI Taxonomy" id="13333"/>
    <lineage>
        <taxon>Eukaryota</taxon>
        <taxon>Viridiplantae</taxon>
        <taxon>Streptophyta</taxon>
        <taxon>Embryophyta</taxon>
        <taxon>Tracheophyta</taxon>
        <taxon>Spermatophyta</taxon>
        <taxon>Magnoliopsida</taxon>
        <taxon>Amborellales</taxon>
        <taxon>Amborellaceae</taxon>
        <taxon>Amborella</taxon>
    </lineage>
</organism>
<evidence type="ECO:0000313" key="4">
    <source>
        <dbReference type="EMBL" id="ERN15180.1"/>
    </source>
</evidence>
<proteinExistence type="predicted"/>
<evidence type="ECO:0000313" key="5">
    <source>
        <dbReference type="Proteomes" id="UP000017836"/>
    </source>
</evidence>
<comment type="subcellular location">
    <subcellularLocation>
        <location evidence="1">Nucleus</location>
    </subcellularLocation>
</comment>
<dbReference type="PANTHER" id="PTHR33172:SF29">
    <property type="entry name" value="OS06G0559400 PROTEIN"/>
    <property type="match status" value="1"/>
</dbReference>
<dbReference type="Proteomes" id="UP000017836">
    <property type="component" value="Unassembled WGS sequence"/>
</dbReference>
<name>U5CYY6_AMBTC</name>
<evidence type="ECO:0000256" key="1">
    <source>
        <dbReference type="ARBA" id="ARBA00004123"/>
    </source>
</evidence>
<gene>
    <name evidence="4" type="ORF">AMTR_s00056p00154810</name>
</gene>
<evidence type="ECO:0000256" key="2">
    <source>
        <dbReference type="ARBA" id="ARBA00023242"/>
    </source>
</evidence>
<dbReference type="EMBL" id="KI392510">
    <property type="protein sequence ID" value="ERN15180.1"/>
    <property type="molecule type" value="Genomic_DNA"/>
</dbReference>
<keyword evidence="5" id="KW-1185">Reference proteome</keyword>
<dbReference type="InterPro" id="IPR051992">
    <property type="entry name" value="OxStress_Response_Reg"/>
</dbReference>
<protein>
    <recommendedName>
        <fullName evidence="6">Oxidative stress 3</fullName>
    </recommendedName>
</protein>
<dbReference type="Gramene" id="ERN15180">
    <property type="protein sequence ID" value="ERN15180"/>
    <property type="gene ID" value="AMTR_s00056p00154810"/>
</dbReference>
<sequence>MDAPSLVKPPYNHGIMDDHEEDDDFLSDSFSSDASEGSALSLSSSSSSSDLTEDATSSSSSLQESSSSSDPLTDEPLYDMSDLMAQLPFKSGLSKHFVGKSQSFISLSNVRCLEDLAKPENPYRKKLKSCKSYGGGLDCHKSYSSKICTKTITKKTSRGSCGSLTTRRNSFLATRPSIPPQNHL</sequence>
<dbReference type="OMA" id="DASCQMK"/>
<keyword evidence="2" id="KW-0539">Nucleus</keyword>
<dbReference type="AlphaFoldDB" id="U5CYY6"/>
<dbReference type="HOGENOM" id="CLU_082868_2_1_1"/>
<reference evidence="5" key="1">
    <citation type="journal article" date="2013" name="Science">
        <title>The Amborella genome and the evolution of flowering plants.</title>
        <authorList>
            <consortium name="Amborella Genome Project"/>
        </authorList>
    </citation>
    <scope>NUCLEOTIDE SEQUENCE [LARGE SCALE GENOMIC DNA]</scope>
</reference>
<feature type="compositionally biased region" description="Low complexity" evidence="3">
    <location>
        <begin position="27"/>
        <end position="71"/>
    </location>
</feature>
<accession>U5CYY6</accession>
<dbReference type="STRING" id="13333.U5CYY6"/>
<dbReference type="GO" id="GO:0005634">
    <property type="term" value="C:nucleus"/>
    <property type="evidence" value="ECO:0007669"/>
    <property type="project" value="UniProtKB-SubCell"/>
</dbReference>
<evidence type="ECO:0000256" key="3">
    <source>
        <dbReference type="SAM" id="MobiDB-lite"/>
    </source>
</evidence>
<feature type="region of interest" description="Disordered" evidence="3">
    <location>
        <begin position="1"/>
        <end position="76"/>
    </location>
</feature>